<gene>
    <name evidence="1" type="ORF">UFOVP286_66</name>
</gene>
<name>A0A6J5LRX0_9CAUD</name>
<evidence type="ECO:0000313" key="1">
    <source>
        <dbReference type="EMBL" id="CAB4135807.1"/>
    </source>
</evidence>
<accession>A0A6J5LRX0</accession>
<dbReference type="EMBL" id="LR796304">
    <property type="protein sequence ID" value="CAB4135807.1"/>
    <property type="molecule type" value="Genomic_DNA"/>
</dbReference>
<proteinExistence type="predicted"/>
<protein>
    <submittedName>
        <fullName evidence="1">Uncharacterized protein</fullName>
    </submittedName>
</protein>
<sequence>MKNPTLKKIEKYYIDYVAQTKVMNSSSLERKSKSLITECELEILRLIRANDIKLKTINRLKKCTAEKTSIKI</sequence>
<reference evidence="1" key="1">
    <citation type="submission" date="2020-04" db="EMBL/GenBank/DDBJ databases">
        <authorList>
            <person name="Chiriac C."/>
            <person name="Salcher M."/>
            <person name="Ghai R."/>
            <person name="Kavagutti S V."/>
        </authorList>
    </citation>
    <scope>NUCLEOTIDE SEQUENCE</scope>
</reference>
<organism evidence="1">
    <name type="scientific">uncultured Caudovirales phage</name>
    <dbReference type="NCBI Taxonomy" id="2100421"/>
    <lineage>
        <taxon>Viruses</taxon>
        <taxon>Duplodnaviria</taxon>
        <taxon>Heunggongvirae</taxon>
        <taxon>Uroviricota</taxon>
        <taxon>Caudoviricetes</taxon>
        <taxon>Peduoviridae</taxon>
        <taxon>Maltschvirus</taxon>
        <taxon>Maltschvirus maltsch</taxon>
    </lineage>
</organism>